<dbReference type="PANTHER" id="PTHR28533:SF1">
    <property type="entry name" value="PROTEIN PBN1"/>
    <property type="match status" value="1"/>
</dbReference>
<dbReference type="GO" id="GO:0005789">
    <property type="term" value="C:endoplasmic reticulum membrane"/>
    <property type="evidence" value="ECO:0007669"/>
    <property type="project" value="UniProtKB-SubCell"/>
</dbReference>
<feature type="transmembrane region" description="Helical" evidence="11">
    <location>
        <begin position="462"/>
        <end position="481"/>
    </location>
</feature>
<evidence type="ECO:0000313" key="12">
    <source>
        <dbReference type="EMBL" id="KAK0629741.1"/>
    </source>
</evidence>
<keyword evidence="6 11" id="KW-0812">Transmembrane</keyword>
<accession>A0AA39X9U6</accession>
<gene>
    <name evidence="12" type="ORF">B0T17DRAFT_615483</name>
</gene>
<evidence type="ECO:0000256" key="5">
    <source>
        <dbReference type="ARBA" id="ARBA00022502"/>
    </source>
</evidence>
<dbReference type="Pfam" id="PF08320">
    <property type="entry name" value="PIG-X"/>
    <property type="match status" value="1"/>
</dbReference>
<organism evidence="12 13">
    <name type="scientific">Bombardia bombarda</name>
    <dbReference type="NCBI Taxonomy" id="252184"/>
    <lineage>
        <taxon>Eukaryota</taxon>
        <taxon>Fungi</taxon>
        <taxon>Dikarya</taxon>
        <taxon>Ascomycota</taxon>
        <taxon>Pezizomycotina</taxon>
        <taxon>Sordariomycetes</taxon>
        <taxon>Sordariomycetidae</taxon>
        <taxon>Sordariales</taxon>
        <taxon>Lasiosphaeriaceae</taxon>
        <taxon>Bombardia</taxon>
    </lineage>
</organism>
<evidence type="ECO:0000256" key="7">
    <source>
        <dbReference type="ARBA" id="ARBA00022824"/>
    </source>
</evidence>
<dbReference type="GO" id="GO:0006506">
    <property type="term" value="P:GPI anchor biosynthetic process"/>
    <property type="evidence" value="ECO:0007669"/>
    <property type="project" value="UniProtKB-KW"/>
</dbReference>
<comment type="similarity">
    <text evidence="3 11">Belongs to the PIGX family.</text>
</comment>
<dbReference type="GO" id="GO:0000030">
    <property type="term" value="F:mannosyltransferase activity"/>
    <property type="evidence" value="ECO:0007669"/>
    <property type="project" value="TreeGrafter"/>
</dbReference>
<dbReference type="EMBL" id="JAULSR010000002">
    <property type="protein sequence ID" value="KAK0629741.1"/>
    <property type="molecule type" value="Genomic_DNA"/>
</dbReference>
<keyword evidence="9 11" id="KW-0472">Membrane</keyword>
<reference evidence="12" key="1">
    <citation type="submission" date="2023-06" db="EMBL/GenBank/DDBJ databases">
        <title>Genome-scale phylogeny and comparative genomics of the fungal order Sordariales.</title>
        <authorList>
            <consortium name="Lawrence Berkeley National Laboratory"/>
            <person name="Hensen N."/>
            <person name="Bonometti L."/>
            <person name="Westerberg I."/>
            <person name="Brannstrom I.O."/>
            <person name="Guillou S."/>
            <person name="Cros-Aarteil S."/>
            <person name="Calhoun S."/>
            <person name="Haridas S."/>
            <person name="Kuo A."/>
            <person name="Mondo S."/>
            <person name="Pangilinan J."/>
            <person name="Riley R."/>
            <person name="LaButti K."/>
            <person name="Andreopoulos B."/>
            <person name="Lipzen A."/>
            <person name="Chen C."/>
            <person name="Yanf M."/>
            <person name="Daum C."/>
            <person name="Ng V."/>
            <person name="Clum A."/>
            <person name="Steindorff A."/>
            <person name="Ohm R."/>
            <person name="Martin F."/>
            <person name="Silar P."/>
            <person name="Natvig D."/>
            <person name="Lalanne C."/>
            <person name="Gautier V."/>
            <person name="Ament-velasquez S.L."/>
            <person name="Kruys A."/>
            <person name="Hutchinson M.I."/>
            <person name="Powell A.J."/>
            <person name="Barry K."/>
            <person name="Miller A.N."/>
            <person name="Grigoriev I.V."/>
            <person name="Debuchy R."/>
            <person name="Gladieux P."/>
            <person name="Thoren M.H."/>
            <person name="Johannesson H."/>
        </authorList>
    </citation>
    <scope>NUCLEOTIDE SEQUENCE</scope>
    <source>
        <strain evidence="12">SMH3391-2</strain>
    </source>
</reference>
<proteinExistence type="inferred from homology"/>
<keyword evidence="8 11" id="KW-1133">Transmembrane helix</keyword>
<dbReference type="InterPro" id="IPR013233">
    <property type="entry name" value="PIG-X/PBN1"/>
</dbReference>
<sequence length="502" mass="55463">MRERITFVQKLGDSLEPSVINVAGNLISGPEILATREDKVTLALDELPAAELQDSLNRLHELHIRWVSPVAYQAVSPLLSRLPPGFHLFFTPGKDDADPVSNRLCQTLSAIFGNVNCSTPEESFTSLPNDRFSHSSALQYFQPLESLSPFIHYAKDQLCSPSDASCAARLDGLTQASSLDVSYDAISHALKVTATWPYQLQTVHATSRSQYRTEVGILSAEKPASLEPYELGISGLLTVLGQDSKPSPTMFSFASRHRDAQSAFSTKFLKPTGLHPILKIHFESNKPPSDDSYCSPHAYFTLPRTIFADKYQLADDLFLASKNLTALRYSSQPVDLEAPEYVMKRWGSAVLLELSPPASEKAEPWTAEVPLHLRYLSPAAGGYETIQVPYPAIFWACTAEEGTKFPSNPFERVNLGYDGLFGPRTVFWHVEPRPEAGSLLVNAVKVPVLDLNKSEWVNTGTAIAVLLGFAWVVWKLAAVYLSSGHERDSSRAVKPSERKKKQ</sequence>
<evidence type="ECO:0000313" key="13">
    <source>
        <dbReference type="Proteomes" id="UP001174934"/>
    </source>
</evidence>
<name>A0AA39X9U6_9PEZI</name>
<evidence type="ECO:0000256" key="1">
    <source>
        <dbReference type="ARBA" id="ARBA00004643"/>
    </source>
</evidence>
<dbReference type="PANTHER" id="PTHR28533">
    <property type="entry name" value="PROTEIN PBN1"/>
    <property type="match status" value="1"/>
</dbReference>
<evidence type="ECO:0000256" key="6">
    <source>
        <dbReference type="ARBA" id="ARBA00022692"/>
    </source>
</evidence>
<evidence type="ECO:0000256" key="10">
    <source>
        <dbReference type="ARBA" id="ARBA00023180"/>
    </source>
</evidence>
<evidence type="ECO:0000256" key="4">
    <source>
        <dbReference type="ARBA" id="ARBA00020410"/>
    </source>
</evidence>
<keyword evidence="10" id="KW-0325">Glycoprotein</keyword>
<evidence type="ECO:0000256" key="3">
    <source>
        <dbReference type="ARBA" id="ARBA00010345"/>
    </source>
</evidence>
<keyword evidence="5 11" id="KW-0337">GPI-anchor biosynthesis</keyword>
<comment type="pathway">
    <text evidence="2 11">Glycolipid biosynthesis; glycosylphosphatidylinositol-anchor biosynthesis.</text>
</comment>
<evidence type="ECO:0000256" key="11">
    <source>
        <dbReference type="RuleBase" id="RU366056"/>
    </source>
</evidence>
<comment type="caution">
    <text evidence="12">The sequence shown here is derived from an EMBL/GenBank/DDBJ whole genome shotgun (WGS) entry which is preliminary data.</text>
</comment>
<dbReference type="Proteomes" id="UP001174934">
    <property type="component" value="Unassembled WGS sequence"/>
</dbReference>
<evidence type="ECO:0000256" key="9">
    <source>
        <dbReference type="ARBA" id="ARBA00023136"/>
    </source>
</evidence>
<comment type="subcellular location">
    <subcellularLocation>
        <location evidence="11">Endoplasmic reticulum membrane</location>
        <topology evidence="11">Single-pass membrane protein</topology>
    </subcellularLocation>
    <subcellularLocation>
        <location evidence="1">Endoplasmic reticulum membrane</location>
        <topology evidence="1">Single-pass type III membrane protein</topology>
    </subcellularLocation>
</comment>
<dbReference type="InterPro" id="IPR042322">
    <property type="entry name" value="Pbn1"/>
</dbReference>
<protein>
    <recommendedName>
        <fullName evidence="4 11">Protein PBN1</fullName>
    </recommendedName>
</protein>
<dbReference type="GO" id="GO:1990529">
    <property type="term" value="C:glycosylphosphatidylinositol-mannosyltransferase I complex"/>
    <property type="evidence" value="ECO:0007669"/>
    <property type="project" value="TreeGrafter"/>
</dbReference>
<dbReference type="AlphaFoldDB" id="A0AA39X9U6"/>
<evidence type="ECO:0000256" key="2">
    <source>
        <dbReference type="ARBA" id="ARBA00004687"/>
    </source>
</evidence>
<keyword evidence="7 11" id="KW-0256">Endoplasmic reticulum</keyword>
<evidence type="ECO:0000256" key="8">
    <source>
        <dbReference type="ARBA" id="ARBA00022989"/>
    </source>
</evidence>
<comment type="function">
    <text evidence="11">Required for proper folding and/or the stability of a subset of proteins in the endoplasmic reticulum. Component of glycosylphosphatidylinositol-mannosyltransferase 1 which transfers the first of the 4 mannoses in the GPI-anchor precursors during GPI-anchor biosynthesis. Probably acts by stabilizing the mannosyltransferase GPI14.</text>
</comment>
<keyword evidence="13" id="KW-1185">Reference proteome</keyword>
<dbReference type="SMART" id="SM00780">
    <property type="entry name" value="PIG-X"/>
    <property type="match status" value="1"/>
</dbReference>